<feature type="binding site" evidence="7">
    <location>
        <begin position="446"/>
        <end position="447"/>
    </location>
    <ligand>
        <name>ATP</name>
        <dbReference type="ChEBI" id="CHEBI:30616"/>
    </ligand>
</feature>
<feature type="region of interest" description="Knob domain" evidence="7">
    <location>
        <begin position="586"/>
        <end position="691"/>
    </location>
</feature>
<evidence type="ECO:0000256" key="1">
    <source>
        <dbReference type="ARBA" id="ARBA00004496"/>
    </source>
</evidence>
<dbReference type="InterPro" id="IPR030844">
    <property type="entry name" value="PAN3"/>
</dbReference>
<protein>
    <recommendedName>
        <fullName evidence="7">PAN2-PAN3 deadenylation complex subunit PAN3</fullName>
    </recommendedName>
    <alternativeName>
        <fullName evidence="7">PAB1P-dependent poly(A)-specific ribonuclease</fullName>
    </alternativeName>
    <alternativeName>
        <fullName evidence="7">Poly(A)-nuclease deadenylation complex subunit 3</fullName>
        <shortName evidence="7">PAN deadenylation complex subunit 3</shortName>
    </alternativeName>
</protein>
<keyword evidence="3 7" id="KW-0507">mRNA processing</keyword>
<evidence type="ECO:0000256" key="4">
    <source>
        <dbReference type="ARBA" id="ARBA00022741"/>
    </source>
</evidence>
<feature type="region of interest" description="Disordered" evidence="8">
    <location>
        <begin position="103"/>
        <end position="127"/>
    </location>
</feature>
<comment type="caution">
    <text evidence="7">Lacks conserved residue(s) required for the propagation of feature annotation.</text>
</comment>
<dbReference type="FunFam" id="1.10.287.3700:FF:000001">
    <property type="entry name" value="PAN2-PAN3 deadenylation complex subunit PAN3"/>
    <property type="match status" value="1"/>
</dbReference>
<dbReference type="Gene3D" id="1.20.5.5160">
    <property type="match status" value="1"/>
</dbReference>
<dbReference type="PANTHER" id="PTHR12272">
    <property type="entry name" value="DEADENYLATION COMPLEX SUBUNIT PAN3"/>
    <property type="match status" value="1"/>
</dbReference>
<evidence type="ECO:0000313" key="11">
    <source>
        <dbReference type="Proteomes" id="UP000054270"/>
    </source>
</evidence>
<dbReference type="AlphaFoldDB" id="A0A0D2KR96"/>
<comment type="domain">
    <text evidence="7">The N-terminal zinc finger binds to poly(A) RNA.</text>
</comment>
<feature type="coiled-coil region" evidence="7">
    <location>
        <begin position="547"/>
        <end position="585"/>
    </location>
</feature>
<evidence type="ECO:0000256" key="7">
    <source>
        <dbReference type="HAMAP-Rule" id="MF_03181"/>
    </source>
</evidence>
<comment type="domain">
    <text evidence="7">Contains a pseudokinase domain. The protein kinase domain is predicted to be catalytically inactive because some of the residues important for catalytic activity are substituted and it lacks the equivalent of the binding site for a peptide substrate. However, it has retained an ATP-binding site and ATP-binding is required for mRNA degradation, stimulating the activity of the PAN2 nuclease in vitro. The nucleotide-binding site is juxtaposed to the RNase active site of PAN2 in the complex and may actually bind nucleosides of a poly(A) RNA rather than ATP, feeding the poly(A)-tail to the active site of the deadenylase and thus increasing the efficiency with which this distributive enzyme degrades oligo(A) RNAs.</text>
</comment>
<evidence type="ECO:0000313" key="10">
    <source>
        <dbReference type="EMBL" id="KJA17162.1"/>
    </source>
</evidence>
<evidence type="ECO:0000259" key="9">
    <source>
        <dbReference type="Pfam" id="PF18101"/>
    </source>
</evidence>
<reference evidence="11" key="1">
    <citation type="submission" date="2014-04" db="EMBL/GenBank/DDBJ databases">
        <title>Evolutionary Origins and Diversification of the Mycorrhizal Mutualists.</title>
        <authorList>
            <consortium name="DOE Joint Genome Institute"/>
            <consortium name="Mycorrhizal Genomics Consortium"/>
            <person name="Kohler A."/>
            <person name="Kuo A."/>
            <person name="Nagy L.G."/>
            <person name="Floudas D."/>
            <person name="Copeland A."/>
            <person name="Barry K.W."/>
            <person name="Cichocki N."/>
            <person name="Veneault-Fourrey C."/>
            <person name="LaButti K."/>
            <person name="Lindquist E.A."/>
            <person name="Lipzen A."/>
            <person name="Lundell T."/>
            <person name="Morin E."/>
            <person name="Murat C."/>
            <person name="Riley R."/>
            <person name="Ohm R."/>
            <person name="Sun H."/>
            <person name="Tunlid A."/>
            <person name="Henrissat B."/>
            <person name="Grigoriev I.V."/>
            <person name="Hibbett D.S."/>
            <person name="Martin F."/>
        </authorList>
    </citation>
    <scope>NUCLEOTIDE SEQUENCE [LARGE SCALE GENOMIC DNA]</scope>
    <source>
        <strain evidence="11">FD-334 SS-4</strain>
    </source>
</reference>
<dbReference type="OrthoDB" id="204958at2759"/>
<evidence type="ECO:0000256" key="2">
    <source>
        <dbReference type="ARBA" id="ARBA00022490"/>
    </source>
</evidence>
<evidence type="ECO:0000256" key="6">
    <source>
        <dbReference type="ARBA" id="ARBA00023054"/>
    </source>
</evidence>
<organism evidence="10 11">
    <name type="scientific">Hypholoma sublateritium (strain FD-334 SS-4)</name>
    <dbReference type="NCBI Taxonomy" id="945553"/>
    <lineage>
        <taxon>Eukaryota</taxon>
        <taxon>Fungi</taxon>
        <taxon>Dikarya</taxon>
        <taxon>Basidiomycota</taxon>
        <taxon>Agaricomycotina</taxon>
        <taxon>Agaricomycetes</taxon>
        <taxon>Agaricomycetidae</taxon>
        <taxon>Agaricales</taxon>
        <taxon>Agaricineae</taxon>
        <taxon>Strophariaceae</taxon>
        <taxon>Hypholoma</taxon>
    </lineage>
</organism>
<comment type="subcellular location">
    <subcellularLocation>
        <location evidence="1 7">Cytoplasm</location>
    </subcellularLocation>
</comment>
<dbReference type="HAMAP" id="MF_03181">
    <property type="entry name" value="PAN3"/>
    <property type="match status" value="1"/>
</dbReference>
<comment type="function">
    <text evidence="7">Regulatory subunit of the poly(A)-nuclease (PAN) deadenylation complex, one of two cytoplasmic mRNA deadenylases involved in mRNA turnover. PAN specifically shortens poly(A) tails of RNA and the activity is stimulated by poly(A)-binding protein PAB1. PAN deadenylation is followed by rapid degradation of the shortened mRNA tails by the CCR4-NOT complex. Deadenylated mRNAs are then degraded by two alternative mechanisms, namely exosome-mediated 3'-5' exonucleolytic degradation, or deadenlyation-dependent mRNA decaping and subsequent 5'-3' exonucleolytic degradation by XRN1. May also be involved in post-transcriptional maturation of mRNA poly(A) tails. PAN3 acts as a positive regulator for PAN activity, recruiting the catalytic subunit PAN2 to mRNA via its interaction with RNA and with PAB1.</text>
</comment>
<gene>
    <name evidence="7" type="primary">PAN3</name>
    <name evidence="10" type="ORF">HYPSUDRAFT_219059</name>
</gene>
<evidence type="ECO:0000256" key="5">
    <source>
        <dbReference type="ARBA" id="ARBA00022840"/>
    </source>
</evidence>
<dbReference type="OMA" id="INCCSVF"/>
<dbReference type="InterPro" id="IPR011009">
    <property type="entry name" value="Kinase-like_dom_sf"/>
</dbReference>
<dbReference type="Proteomes" id="UP000054270">
    <property type="component" value="Unassembled WGS sequence"/>
</dbReference>
<keyword evidence="11" id="KW-1185">Reference proteome</keyword>
<dbReference type="Pfam" id="PF18101">
    <property type="entry name" value="Pan3_CK"/>
    <property type="match status" value="1"/>
</dbReference>
<comment type="subunit">
    <text evidence="7">Homodimer. Forms a heterotrimer with a catalytic subunit PAN2 to form the poly(A)-nuclease (PAN) deadenylation complex. Interacts (via PAM-2 motif) with poly(A)-binding protein PAB1 (via PABC domain), conferring substrate specificity of the enzyme complex.</text>
</comment>
<dbReference type="GO" id="GO:0005524">
    <property type="term" value="F:ATP binding"/>
    <property type="evidence" value="ECO:0007669"/>
    <property type="project" value="UniProtKB-UniRule"/>
</dbReference>
<keyword evidence="5 7" id="KW-0067">ATP-binding</keyword>
<feature type="domain" description="Pan3 C-terminal knob" evidence="9">
    <location>
        <begin position="538"/>
        <end position="675"/>
    </location>
</feature>
<dbReference type="EMBL" id="KN817608">
    <property type="protein sequence ID" value="KJA17162.1"/>
    <property type="molecule type" value="Genomic_DNA"/>
</dbReference>
<dbReference type="STRING" id="945553.A0A0D2KR96"/>
<dbReference type="GO" id="GO:0000932">
    <property type="term" value="C:P-body"/>
    <property type="evidence" value="ECO:0007669"/>
    <property type="project" value="TreeGrafter"/>
</dbReference>
<dbReference type="GO" id="GO:0000289">
    <property type="term" value="P:nuclear-transcribed mRNA poly(A) tail shortening"/>
    <property type="evidence" value="ECO:0007669"/>
    <property type="project" value="UniProtKB-UniRule"/>
</dbReference>
<accession>A0A0D2KR96</accession>
<keyword evidence="6 7" id="KW-0175">Coiled coil</keyword>
<evidence type="ECO:0000256" key="3">
    <source>
        <dbReference type="ARBA" id="ARBA00022664"/>
    </source>
</evidence>
<comment type="domain">
    <text evidence="7">The pseudokinase domain, the coiled-coil (CC), and C-terminal knob domain (CK) form a structural unit (PKC) that forms an extensive high-affinity interaction surface for PAN2.</text>
</comment>
<evidence type="ECO:0000256" key="8">
    <source>
        <dbReference type="SAM" id="MobiDB-lite"/>
    </source>
</evidence>
<dbReference type="Gene3D" id="1.10.510.10">
    <property type="entry name" value="Transferase(Phosphotransferase) domain 1"/>
    <property type="match status" value="1"/>
</dbReference>
<proteinExistence type="inferred from homology"/>
<dbReference type="GO" id="GO:0006397">
    <property type="term" value="P:mRNA processing"/>
    <property type="evidence" value="ECO:0007669"/>
    <property type="project" value="UniProtKB-KW"/>
</dbReference>
<dbReference type="Gene3D" id="6.10.250.3160">
    <property type="match status" value="1"/>
</dbReference>
<dbReference type="SUPFAM" id="SSF56112">
    <property type="entry name" value="Protein kinase-like (PK-like)"/>
    <property type="match status" value="1"/>
</dbReference>
<sequence length="691" mass="78228">MSFFSRAQSTAVRIAKPADEEDAVKQPTPRKDSVQRQCRNIVIYGHCRYQDKGCVYYHPPAEDSLPPQPSSPSPRVDSPAIATITTQALNAPVFVPKFAAANTTTPAESNPTSPVPQSQNSGSQPTTVEEMQYQYETQNGYQDQGDGEYVEGQSYEQEHQEYGQHDYPGYQGYDYQVDQAGNVLQGMELTDPNYYEEYHPHDMMDASYYNAAPVFLRQPLNYLLYTPFTPAEQVRNPQATHFVPSSTDLRQALQERSETARTVNLVDLGLPEELQGYHTLVPIEPVNVAAADRKKFGNWYSTVYRAVRTSDGGAHCLRKVENFRLSHQAAFAPIETWSQIHHPSIVWVREAFTTRSFNDNSLVVSYAYHPNSKTLYDAHMKPKPLPIPTYQQSVYYGRHQPRNHLSNQPQQQWIEERTLWSYIVQIASAIKAVHERGLAVRIIDATKIIVTGKNRVRISSCGIFDVLLFGTPQPDLATLQQEDLLKFGRLIFALCSGNLNAATPANLQKSVEAMKKVYGVEVQALALFLCSSKIKKSIDEVLDMIRPKILQEQDEALMATDRLENELMGELENARLFRLMCKFGFINERPEFARDARWSETGDRYIIKLFRDYVFHQVDEHGNPVLDLSHVLTCLNKLDAGTDEKLMLVARDEQSCLVVSYKDIKSCVSNAFDDLVRATTAMQSGKDARVI</sequence>
<dbReference type="Gene3D" id="1.10.287.3700">
    <property type="match status" value="1"/>
</dbReference>
<dbReference type="GO" id="GO:0031251">
    <property type="term" value="C:PAN complex"/>
    <property type="evidence" value="ECO:0007669"/>
    <property type="project" value="UniProtKB-UniRule"/>
</dbReference>
<dbReference type="PANTHER" id="PTHR12272:SF11">
    <property type="entry name" value="PAN2-PAN3 DEADENYLATION COMPLEX SUBUNIT PAN3"/>
    <property type="match status" value="1"/>
</dbReference>
<dbReference type="GO" id="GO:0008143">
    <property type="term" value="F:poly(A) binding"/>
    <property type="evidence" value="ECO:0007669"/>
    <property type="project" value="TreeGrafter"/>
</dbReference>
<comment type="similarity">
    <text evidence="7">Belongs to the protein kinase superfamily. PAN3 family.</text>
</comment>
<dbReference type="InterPro" id="IPR041332">
    <property type="entry name" value="Pan3_CK"/>
</dbReference>
<name>A0A0D2KR96_HYPSF</name>
<keyword evidence="4 7" id="KW-0547">Nucleotide-binding</keyword>
<keyword evidence="2 7" id="KW-0963">Cytoplasm</keyword>
<dbReference type="Pfam" id="PF25586">
    <property type="entry name" value="zf-CCCH_PAN3"/>
    <property type="match status" value="1"/>
</dbReference>
<feature type="binding site" evidence="7">
    <location>
        <position position="318"/>
    </location>
    <ligand>
        <name>ATP</name>
        <dbReference type="ChEBI" id="CHEBI:30616"/>
    </ligand>
</feature>